<dbReference type="Proteomes" id="UP000184016">
    <property type="component" value="Unassembled WGS sequence"/>
</dbReference>
<dbReference type="FunFam" id="3.40.605.10:FF:000045">
    <property type="entry name" value="1-pyrroline-5-carboxylate dehydrogenase 1"/>
    <property type="match status" value="1"/>
</dbReference>
<protein>
    <recommendedName>
        <fullName evidence="2 7">L-glutamate gamma-semialdehyde dehydrogenase</fullName>
        <ecNumber evidence="2 7">1.2.1.88</ecNumber>
    </recommendedName>
</protein>
<keyword evidence="10" id="KW-1185">Reference proteome</keyword>
<dbReference type="CDD" id="cd07124">
    <property type="entry name" value="ALDH_PutA-P5CDH-RocA"/>
    <property type="match status" value="1"/>
</dbReference>
<feature type="domain" description="Aldehyde dehydrogenase" evidence="8">
    <location>
        <begin position="50"/>
        <end position="511"/>
    </location>
</feature>
<dbReference type="GO" id="GO:0009898">
    <property type="term" value="C:cytoplasmic side of plasma membrane"/>
    <property type="evidence" value="ECO:0007669"/>
    <property type="project" value="TreeGrafter"/>
</dbReference>
<organism evidence="9 10">
    <name type="scientific">Alicyclobacillus tolerans</name>
    <dbReference type="NCBI Taxonomy" id="90970"/>
    <lineage>
        <taxon>Bacteria</taxon>
        <taxon>Bacillati</taxon>
        <taxon>Bacillota</taxon>
        <taxon>Bacilli</taxon>
        <taxon>Bacillales</taxon>
        <taxon>Alicyclobacillaceae</taxon>
        <taxon>Alicyclobacillus</taxon>
    </lineage>
</organism>
<comment type="pathway">
    <text evidence="1">Amino-acid degradation; L-proline degradation into L-glutamate; L-glutamate from L-proline: step 2/2.</text>
</comment>
<dbReference type="AlphaFoldDB" id="A0A1M6W1S0"/>
<dbReference type="GO" id="GO:0010133">
    <property type="term" value="P:L-proline catabolic process to L-glutamate"/>
    <property type="evidence" value="ECO:0007669"/>
    <property type="project" value="TreeGrafter"/>
</dbReference>
<evidence type="ECO:0000256" key="4">
    <source>
        <dbReference type="ARBA" id="ARBA00023027"/>
    </source>
</evidence>
<keyword evidence="4" id="KW-0520">NAD</keyword>
<evidence type="ECO:0000256" key="3">
    <source>
        <dbReference type="ARBA" id="ARBA00023002"/>
    </source>
</evidence>
<dbReference type="GO" id="GO:0004657">
    <property type="term" value="F:proline dehydrogenase activity"/>
    <property type="evidence" value="ECO:0007669"/>
    <property type="project" value="UniProtKB-ARBA"/>
</dbReference>
<dbReference type="NCBIfam" id="NF002852">
    <property type="entry name" value="PRK03137.1"/>
    <property type="match status" value="1"/>
</dbReference>
<dbReference type="InterPro" id="IPR016161">
    <property type="entry name" value="Ald_DH/histidinol_DH"/>
</dbReference>
<dbReference type="PANTHER" id="PTHR42862:SF1">
    <property type="entry name" value="DELTA-1-PYRROLINE-5-CARBOXYLATE DEHYDROGENASE 2, ISOFORM A-RELATED"/>
    <property type="match status" value="1"/>
</dbReference>
<evidence type="ECO:0000256" key="6">
    <source>
        <dbReference type="ARBA" id="ARBA00061617"/>
    </source>
</evidence>
<dbReference type="InterPro" id="IPR016160">
    <property type="entry name" value="Ald_DH_CS_CYS"/>
</dbReference>
<dbReference type="InterPro" id="IPR050485">
    <property type="entry name" value="Proline_metab_enzyme"/>
</dbReference>
<evidence type="ECO:0000256" key="2">
    <source>
        <dbReference type="ARBA" id="ARBA00012884"/>
    </source>
</evidence>
<dbReference type="RefSeq" id="WP_072875001.1">
    <property type="nucleotide sequence ID" value="NZ_FRAF01000025.1"/>
</dbReference>
<evidence type="ECO:0000313" key="9">
    <source>
        <dbReference type="EMBL" id="SHK87586.1"/>
    </source>
</evidence>
<dbReference type="InterPro" id="IPR005932">
    <property type="entry name" value="RocA"/>
</dbReference>
<evidence type="ECO:0000259" key="8">
    <source>
        <dbReference type="Pfam" id="PF00171"/>
    </source>
</evidence>
<keyword evidence="3" id="KW-0560">Oxidoreductase</keyword>
<dbReference type="FunFam" id="3.40.309.10:FF:000005">
    <property type="entry name" value="1-pyrroline-5-carboxylate dehydrogenase 1"/>
    <property type="match status" value="1"/>
</dbReference>
<sequence>MTLTTFHNEPFTDFSQPAHKAAMEAALAKVRSQFGQTYPLWIGGEQIQTQNSLASINPALKSEVVGTVCQANRQHIEQALQIAGKRFEDWRYTSAELRAGYLFKAAAEIRRNKFEWAAWQVYEAGKNWGEADADVAEAIDFLEYYGREMLRLAEPTPLTPLAGEFNRQYYIPLGVGVIIPPWNFPLAILVGMTTSAIVTGNTVLLKPSPNTSVIAARFVELMHRIGLPSGVINFVPGPPEEIGDFMVEHPQTRFISFTGSKTVGLRIAERAAKTAQGQRWIKRVIAEMGGKDGIVVDKNADLEDAAVQIVASAFGFQGQKCSAASRAILHKDIYDAVTERVIELTRALKMGPPAENFYTGPVIDQKSFDKIMSYIEIGKQEATLAVGGERGLEEGFYIQPTVFTNAKRGARIMCEEIFGPVLAIYRAESFEEAIDTFNDTEYGLTGAVYSYDRSHLEYAQNRMHCGNLYFNRKCTGALVGVHPFGGFNMSGTDSKAGGPDYLLQFMQAKAVSEKF</sequence>
<dbReference type="Pfam" id="PF00171">
    <property type="entry name" value="Aldedh"/>
    <property type="match status" value="1"/>
</dbReference>
<proteinExistence type="inferred from homology"/>
<dbReference type="InterPro" id="IPR015590">
    <property type="entry name" value="Aldehyde_DH_dom"/>
</dbReference>
<evidence type="ECO:0000256" key="1">
    <source>
        <dbReference type="ARBA" id="ARBA00004786"/>
    </source>
</evidence>
<dbReference type="OrthoDB" id="9758906at2"/>
<dbReference type="NCBIfam" id="TIGR01237">
    <property type="entry name" value="D1pyr5carbox2"/>
    <property type="match status" value="1"/>
</dbReference>
<dbReference type="EMBL" id="FRAF01000025">
    <property type="protein sequence ID" value="SHK87586.1"/>
    <property type="molecule type" value="Genomic_DNA"/>
</dbReference>
<accession>A0A1M6W1S0</accession>
<gene>
    <name evidence="9" type="ORF">SAMN05443507_12526</name>
</gene>
<reference evidence="10" key="1">
    <citation type="submission" date="2016-11" db="EMBL/GenBank/DDBJ databases">
        <authorList>
            <person name="Varghese N."/>
            <person name="Submissions S."/>
        </authorList>
    </citation>
    <scope>NUCLEOTIDE SEQUENCE [LARGE SCALE GENOMIC DNA]</scope>
    <source>
        <strain evidence="10">USBA-503</strain>
    </source>
</reference>
<dbReference type="EC" id="1.2.1.88" evidence="2 7"/>
<dbReference type="STRING" id="1830138.SAMN05443507_12526"/>
<dbReference type="GO" id="GO:0003842">
    <property type="term" value="F:L-glutamate gamma-semialdehyde dehydrogenase activity"/>
    <property type="evidence" value="ECO:0007669"/>
    <property type="project" value="UniProtKB-UniRule"/>
</dbReference>
<comment type="similarity">
    <text evidence="6">Belongs to the aldehyde dehydrogenase family. RocA subfamily.</text>
</comment>
<evidence type="ECO:0000313" key="10">
    <source>
        <dbReference type="Proteomes" id="UP000184016"/>
    </source>
</evidence>
<evidence type="ECO:0000256" key="7">
    <source>
        <dbReference type="NCBIfam" id="TIGR01237"/>
    </source>
</evidence>
<dbReference type="PANTHER" id="PTHR42862">
    <property type="entry name" value="DELTA-1-PYRROLINE-5-CARBOXYLATE DEHYDROGENASE 1, ISOFORM A-RELATED"/>
    <property type="match status" value="1"/>
</dbReference>
<dbReference type="SUPFAM" id="SSF53720">
    <property type="entry name" value="ALDH-like"/>
    <property type="match status" value="1"/>
</dbReference>
<dbReference type="PROSITE" id="PS00070">
    <property type="entry name" value="ALDEHYDE_DEHYDR_CYS"/>
    <property type="match status" value="1"/>
</dbReference>
<dbReference type="InterPro" id="IPR016163">
    <property type="entry name" value="Ald_DH_C"/>
</dbReference>
<dbReference type="InterPro" id="IPR016162">
    <property type="entry name" value="Ald_DH_N"/>
</dbReference>
<evidence type="ECO:0000256" key="5">
    <source>
        <dbReference type="ARBA" id="ARBA00048142"/>
    </source>
</evidence>
<dbReference type="Gene3D" id="3.40.605.10">
    <property type="entry name" value="Aldehyde Dehydrogenase, Chain A, domain 1"/>
    <property type="match status" value="1"/>
</dbReference>
<name>A0A1M6W1S0_9BACL</name>
<comment type="catalytic activity">
    <reaction evidence="5">
        <text>L-glutamate 5-semialdehyde + NAD(+) + H2O = L-glutamate + NADH + 2 H(+)</text>
        <dbReference type="Rhea" id="RHEA:30235"/>
        <dbReference type="ChEBI" id="CHEBI:15377"/>
        <dbReference type="ChEBI" id="CHEBI:15378"/>
        <dbReference type="ChEBI" id="CHEBI:29985"/>
        <dbReference type="ChEBI" id="CHEBI:57540"/>
        <dbReference type="ChEBI" id="CHEBI:57945"/>
        <dbReference type="ChEBI" id="CHEBI:58066"/>
        <dbReference type="EC" id="1.2.1.88"/>
    </reaction>
</comment>
<dbReference type="Gene3D" id="3.40.309.10">
    <property type="entry name" value="Aldehyde Dehydrogenase, Chain A, domain 2"/>
    <property type="match status" value="1"/>
</dbReference>